<organism evidence="1 2">
    <name type="scientific">Rhabditophanes sp. KR3021</name>
    <dbReference type="NCBI Taxonomy" id="114890"/>
    <lineage>
        <taxon>Eukaryota</taxon>
        <taxon>Metazoa</taxon>
        <taxon>Ecdysozoa</taxon>
        <taxon>Nematoda</taxon>
        <taxon>Chromadorea</taxon>
        <taxon>Rhabditida</taxon>
        <taxon>Tylenchina</taxon>
        <taxon>Panagrolaimomorpha</taxon>
        <taxon>Strongyloidoidea</taxon>
        <taxon>Alloionematidae</taxon>
        <taxon>Rhabditophanes</taxon>
    </lineage>
</organism>
<proteinExistence type="predicted"/>
<dbReference type="WBParaSite" id="RSKR_0000067500.1">
    <property type="protein sequence ID" value="RSKR_0000067500.1"/>
    <property type="gene ID" value="RSKR_0000067500"/>
</dbReference>
<name>A0AC35THT3_9BILA</name>
<sequence length="111" mass="12885">MDYRFKKFNEELAKKRAEEAAANKRLKNEEEQKKKLPIQLKLRMVKDRNDVDSTKVQEEKLNTIVPETILLNQIVPEGISSEGSVTSFEYSEEISYTQVPKTDHSRDPSDL</sequence>
<reference evidence="2" key="1">
    <citation type="submission" date="2016-11" db="UniProtKB">
        <authorList>
            <consortium name="WormBaseParasite"/>
        </authorList>
    </citation>
    <scope>IDENTIFICATION</scope>
    <source>
        <strain evidence="2">KR3021</strain>
    </source>
</reference>
<protein>
    <submittedName>
        <fullName evidence="2">Uncharacterized protein</fullName>
    </submittedName>
</protein>
<evidence type="ECO:0000313" key="2">
    <source>
        <dbReference type="WBParaSite" id="RSKR_0000067500.1"/>
    </source>
</evidence>
<accession>A0AC35THT3</accession>
<evidence type="ECO:0000313" key="1">
    <source>
        <dbReference type="Proteomes" id="UP000095286"/>
    </source>
</evidence>
<dbReference type="Proteomes" id="UP000095286">
    <property type="component" value="Unplaced"/>
</dbReference>